<reference evidence="6" key="1">
    <citation type="submission" date="2023-10" db="EMBL/GenBank/DDBJ databases">
        <authorList>
            <person name="Chen Y."/>
            <person name="Shah S."/>
            <person name="Dougan E. K."/>
            <person name="Thang M."/>
            <person name="Chan C."/>
        </authorList>
    </citation>
    <scope>NUCLEOTIDE SEQUENCE [LARGE SCALE GENOMIC DNA]</scope>
</reference>
<feature type="region of interest" description="Disordered" evidence="5">
    <location>
        <begin position="506"/>
        <end position="583"/>
    </location>
</feature>
<evidence type="ECO:0000256" key="3">
    <source>
        <dbReference type="ARBA" id="ARBA00022777"/>
    </source>
</evidence>
<evidence type="ECO:0000256" key="4">
    <source>
        <dbReference type="RuleBase" id="RU363090"/>
    </source>
</evidence>
<evidence type="ECO:0000256" key="2">
    <source>
        <dbReference type="ARBA" id="ARBA00022679"/>
    </source>
</evidence>
<protein>
    <recommendedName>
        <fullName evidence="4">Kinase</fullName>
        <ecNumber evidence="4">2.7.-.-</ecNumber>
    </recommendedName>
</protein>
<dbReference type="PANTHER" id="PTHR12400:SF55">
    <property type="entry name" value="INOSITOL-TRISPHOSPHATE 3-KINASE A"/>
    <property type="match status" value="1"/>
</dbReference>
<sequence length="583" mass="62914">MHAPRASTEPCGVLGAEAVRRSASALSVGLGSADSGAFCGGPETTGSRALGARRKAPDAATRKKLDVIAAGHASRGGSEIQVDRPGTILKMLDATERDVYRRLRDTYAEDPVYAYTPEYHGDVKGVDDSGKPIEFIRINNLLMGFLQPKVIDIKLGIRTFLESECDNPKPRNDLYKRMCELYPEDLTTEEREKQAITKYKWMSSRDAHTTISSLGFRVDGIAGYRKKPRELLDQTIAKMITHEDVIAVLAEFAHVAATDDGDCEHEDIVSVDIAEEMLQQLEELYHACVESAFVKAHEFIGSSLLLIADAYGNVGVSWIDFAKTHFVAEGEELTHRTPWNIGNHEDGVLTGLTNLLQAWREVVAMLRTALPKMRVQDSMDLNSGRVACFCTKWRERRARKRRREKAAQRQLRSSQSDVSLLSALPAFQGSNALVDVSSLRHLVQMGADAVGVASGELLQLAQHGAEAAVAVTSRGVEAAGTIAMAAGTGVADAADAVRRSLRKPTPTGLKEILRGGSSRKGTDASLSQGIDDCGDPAGQPDAPIVEEEHSRSDLGEEPADPAAVSSSPVGGRCSDLSSDVVAI</sequence>
<keyword evidence="3 4" id="KW-0418">Kinase</keyword>
<name>A0ABN9UE30_9DINO</name>
<evidence type="ECO:0000256" key="1">
    <source>
        <dbReference type="ARBA" id="ARBA00007374"/>
    </source>
</evidence>
<accession>A0ABN9UE30</accession>
<comment type="similarity">
    <text evidence="1 4">Belongs to the inositol phosphokinase (IPK) family.</text>
</comment>
<proteinExistence type="inferred from homology"/>
<organism evidence="6 7">
    <name type="scientific">Prorocentrum cordatum</name>
    <dbReference type="NCBI Taxonomy" id="2364126"/>
    <lineage>
        <taxon>Eukaryota</taxon>
        <taxon>Sar</taxon>
        <taxon>Alveolata</taxon>
        <taxon>Dinophyceae</taxon>
        <taxon>Prorocentrales</taxon>
        <taxon>Prorocentraceae</taxon>
        <taxon>Prorocentrum</taxon>
    </lineage>
</organism>
<keyword evidence="2 4" id="KW-0808">Transferase</keyword>
<dbReference type="EMBL" id="CAUYUJ010015759">
    <property type="protein sequence ID" value="CAK0857808.1"/>
    <property type="molecule type" value="Genomic_DNA"/>
</dbReference>
<dbReference type="Proteomes" id="UP001189429">
    <property type="component" value="Unassembled WGS sequence"/>
</dbReference>
<keyword evidence="7" id="KW-1185">Reference proteome</keyword>
<evidence type="ECO:0000256" key="5">
    <source>
        <dbReference type="SAM" id="MobiDB-lite"/>
    </source>
</evidence>
<dbReference type="EC" id="2.7.-.-" evidence="4"/>
<comment type="caution">
    <text evidence="6">The sequence shown here is derived from an EMBL/GenBank/DDBJ whole genome shotgun (WGS) entry which is preliminary data.</text>
</comment>
<dbReference type="PANTHER" id="PTHR12400">
    <property type="entry name" value="INOSITOL POLYPHOSPHATE KINASE"/>
    <property type="match status" value="1"/>
</dbReference>
<dbReference type="Gene3D" id="3.30.470.160">
    <property type="entry name" value="Inositol polyphosphate kinase"/>
    <property type="match status" value="1"/>
</dbReference>
<dbReference type="InterPro" id="IPR038286">
    <property type="entry name" value="IPK_sf"/>
</dbReference>
<dbReference type="SUPFAM" id="SSF56104">
    <property type="entry name" value="SAICAR synthase-like"/>
    <property type="match status" value="1"/>
</dbReference>
<evidence type="ECO:0000313" key="6">
    <source>
        <dbReference type="EMBL" id="CAK0857808.1"/>
    </source>
</evidence>
<gene>
    <name evidence="6" type="ORF">PCOR1329_LOCUS47777</name>
</gene>
<dbReference type="InterPro" id="IPR005522">
    <property type="entry name" value="IPK"/>
</dbReference>
<evidence type="ECO:0000313" key="7">
    <source>
        <dbReference type="Proteomes" id="UP001189429"/>
    </source>
</evidence>
<dbReference type="Pfam" id="PF03770">
    <property type="entry name" value="IPK"/>
    <property type="match status" value="1"/>
</dbReference>